<evidence type="ECO:0000313" key="4">
    <source>
        <dbReference type="Proteomes" id="UP000054321"/>
    </source>
</evidence>
<dbReference type="GO" id="GO:0008270">
    <property type="term" value="F:zinc ion binding"/>
    <property type="evidence" value="ECO:0007669"/>
    <property type="project" value="InterPro"/>
</dbReference>
<keyword evidence="1" id="KW-0539">Nucleus</keyword>
<dbReference type="EMBL" id="KN832870">
    <property type="protein sequence ID" value="KIN08634.1"/>
    <property type="molecule type" value="Genomic_DNA"/>
</dbReference>
<feature type="domain" description="Zn(2)-C6 fungal-type" evidence="2">
    <location>
        <begin position="10"/>
        <end position="38"/>
    </location>
</feature>
<dbReference type="Pfam" id="PF00172">
    <property type="entry name" value="Zn_clus"/>
    <property type="match status" value="1"/>
</dbReference>
<dbReference type="SUPFAM" id="SSF57701">
    <property type="entry name" value="Zn2/Cys6 DNA-binding domain"/>
    <property type="match status" value="1"/>
</dbReference>
<dbReference type="Proteomes" id="UP000054321">
    <property type="component" value="Unassembled WGS sequence"/>
</dbReference>
<evidence type="ECO:0000259" key="2">
    <source>
        <dbReference type="PROSITE" id="PS50048"/>
    </source>
</evidence>
<dbReference type="PROSITE" id="PS00463">
    <property type="entry name" value="ZN2_CY6_FUNGAL_1"/>
    <property type="match status" value="1"/>
</dbReference>
<dbReference type="SMART" id="SM00066">
    <property type="entry name" value="GAL4"/>
    <property type="match status" value="1"/>
</dbReference>
<dbReference type="HOGENOM" id="CLU_013866_2_1_1"/>
<protein>
    <recommendedName>
        <fullName evidence="2">Zn(2)-C6 fungal-type domain-containing protein</fullName>
    </recommendedName>
</protein>
<evidence type="ECO:0000313" key="3">
    <source>
        <dbReference type="EMBL" id="KIN08634.1"/>
    </source>
</evidence>
<evidence type="ECO:0000256" key="1">
    <source>
        <dbReference type="ARBA" id="ARBA00023242"/>
    </source>
</evidence>
<sequence length="534" mass="60389">MVYCGKPSRGCEACRERKTRCDKATPSCSQCVRAHRTCPGYRNQLDLMFRIQNDDVIEKSKAKAKEKAAKTKAKERAAPVQLMVADGEVEETALEDAVILFSRRHLEFPGPWVLDIPAYTLTPTIEQRARGWFQTHQDQWLRNTDILESLTSQTKGDEQLLASMYAVGLASFSNHIHSTELTARARKGYVTALRLTNAALRSPTDAKKDSTLFAIMILGIYETVAGTNAQSVLAWTSHVNGAAALIEYRGVEQFNSEAGQRLFYQRTIAMPQRIIDLRNAASHIAITPLPIWHVSDMIINFTSFRADVRECRLTHPREIIEKALQLDQRFADTFANPPEDWTYEVIFTDEDPHLVWNRAYHIFKHSWVAPVWNGMRTCRIMLHETIRDQLLSSASAISPVFSPAEADAQETSSVSICIAMGRDVMRSVPKPRSSINPNEPKAMLAGTHHAYILWPLYLVGGMDVASEHVKDWVINRLKIMSEEEGIKQAGVVAGYLEQSTDFFSRKPDLTPWMGSLSRQWETDNRVTDLYDDDD</sequence>
<dbReference type="Gene3D" id="4.10.240.10">
    <property type="entry name" value="Zn(2)-C6 fungal-type DNA-binding domain"/>
    <property type="match status" value="1"/>
</dbReference>
<organism evidence="3 4">
    <name type="scientific">Oidiodendron maius (strain Zn)</name>
    <dbReference type="NCBI Taxonomy" id="913774"/>
    <lineage>
        <taxon>Eukaryota</taxon>
        <taxon>Fungi</taxon>
        <taxon>Dikarya</taxon>
        <taxon>Ascomycota</taxon>
        <taxon>Pezizomycotina</taxon>
        <taxon>Leotiomycetes</taxon>
        <taxon>Leotiomycetes incertae sedis</taxon>
        <taxon>Myxotrichaceae</taxon>
        <taxon>Oidiodendron</taxon>
    </lineage>
</organism>
<dbReference type="GO" id="GO:0000981">
    <property type="term" value="F:DNA-binding transcription factor activity, RNA polymerase II-specific"/>
    <property type="evidence" value="ECO:0007669"/>
    <property type="project" value="InterPro"/>
</dbReference>
<proteinExistence type="predicted"/>
<dbReference type="PROSITE" id="PS50048">
    <property type="entry name" value="ZN2_CY6_FUNGAL_2"/>
    <property type="match status" value="1"/>
</dbReference>
<dbReference type="STRING" id="913774.A0A0C3DBD7"/>
<dbReference type="InterPro" id="IPR021858">
    <property type="entry name" value="Fun_TF"/>
</dbReference>
<reference evidence="4" key="2">
    <citation type="submission" date="2015-01" db="EMBL/GenBank/DDBJ databases">
        <title>Evolutionary Origins and Diversification of the Mycorrhizal Mutualists.</title>
        <authorList>
            <consortium name="DOE Joint Genome Institute"/>
            <consortium name="Mycorrhizal Genomics Consortium"/>
            <person name="Kohler A."/>
            <person name="Kuo A."/>
            <person name="Nagy L.G."/>
            <person name="Floudas D."/>
            <person name="Copeland A."/>
            <person name="Barry K.W."/>
            <person name="Cichocki N."/>
            <person name="Veneault-Fourrey C."/>
            <person name="LaButti K."/>
            <person name="Lindquist E.A."/>
            <person name="Lipzen A."/>
            <person name="Lundell T."/>
            <person name="Morin E."/>
            <person name="Murat C."/>
            <person name="Riley R."/>
            <person name="Ohm R."/>
            <person name="Sun H."/>
            <person name="Tunlid A."/>
            <person name="Henrissat B."/>
            <person name="Grigoriev I.V."/>
            <person name="Hibbett D.S."/>
            <person name="Martin F."/>
        </authorList>
    </citation>
    <scope>NUCLEOTIDE SEQUENCE [LARGE SCALE GENOMIC DNA]</scope>
    <source>
        <strain evidence="4">Zn</strain>
    </source>
</reference>
<dbReference type="CDD" id="cd00067">
    <property type="entry name" value="GAL4"/>
    <property type="match status" value="1"/>
</dbReference>
<dbReference type="InterPro" id="IPR001138">
    <property type="entry name" value="Zn2Cys6_DnaBD"/>
</dbReference>
<dbReference type="AlphaFoldDB" id="A0A0C3DBD7"/>
<dbReference type="InterPro" id="IPR036864">
    <property type="entry name" value="Zn2-C6_fun-type_DNA-bd_sf"/>
</dbReference>
<gene>
    <name evidence="3" type="ORF">OIDMADRAFT_23416</name>
</gene>
<keyword evidence="4" id="KW-1185">Reference proteome</keyword>
<name>A0A0C3DBD7_OIDMZ</name>
<dbReference type="InterPro" id="IPR053175">
    <property type="entry name" value="DHMBA_Reg_Transcription_Factor"/>
</dbReference>
<reference evidence="3 4" key="1">
    <citation type="submission" date="2014-04" db="EMBL/GenBank/DDBJ databases">
        <authorList>
            <consortium name="DOE Joint Genome Institute"/>
            <person name="Kuo A."/>
            <person name="Martino E."/>
            <person name="Perotto S."/>
            <person name="Kohler A."/>
            <person name="Nagy L.G."/>
            <person name="Floudas D."/>
            <person name="Copeland A."/>
            <person name="Barry K.W."/>
            <person name="Cichocki N."/>
            <person name="Veneault-Fourrey C."/>
            <person name="LaButti K."/>
            <person name="Lindquist E.A."/>
            <person name="Lipzen A."/>
            <person name="Lundell T."/>
            <person name="Morin E."/>
            <person name="Murat C."/>
            <person name="Sun H."/>
            <person name="Tunlid A."/>
            <person name="Henrissat B."/>
            <person name="Grigoriev I.V."/>
            <person name="Hibbett D.S."/>
            <person name="Martin F."/>
            <person name="Nordberg H.P."/>
            <person name="Cantor M.N."/>
            <person name="Hua S.X."/>
        </authorList>
    </citation>
    <scope>NUCLEOTIDE SEQUENCE [LARGE SCALE GENOMIC DNA]</scope>
    <source>
        <strain evidence="3 4">Zn</strain>
    </source>
</reference>
<dbReference type="OrthoDB" id="5429770at2759"/>
<dbReference type="PANTHER" id="PTHR38791">
    <property type="entry name" value="ZN(II)2CYS6 TRANSCRIPTION FACTOR (EUROFUNG)-RELATED-RELATED"/>
    <property type="match status" value="1"/>
</dbReference>
<accession>A0A0C3DBD7</accession>
<dbReference type="InParanoid" id="A0A0C3DBD7"/>
<dbReference type="Pfam" id="PF11951">
    <property type="entry name" value="Fungal_trans_2"/>
    <property type="match status" value="1"/>
</dbReference>
<dbReference type="PANTHER" id="PTHR38791:SF5">
    <property type="entry name" value="TRANSCRIPTION FACTOR DBAG-RELATED"/>
    <property type="match status" value="1"/>
</dbReference>